<evidence type="ECO:0000313" key="13">
    <source>
        <dbReference type="Ensembl" id="ENSLLEP00000032034.1"/>
    </source>
</evidence>
<feature type="region of interest" description="Disordered" evidence="11">
    <location>
        <begin position="609"/>
        <end position="630"/>
    </location>
</feature>
<dbReference type="FunFam" id="3.30.160.60:FF:000218">
    <property type="entry name" value="Zinc finger protein 10"/>
    <property type="match status" value="1"/>
</dbReference>
<keyword evidence="7" id="KW-0862">Zinc</keyword>
<dbReference type="FunFam" id="3.30.160.60:FF:000303">
    <property type="entry name" value="Zinc finger protein 41"/>
    <property type="match status" value="1"/>
</dbReference>
<evidence type="ECO:0000256" key="6">
    <source>
        <dbReference type="ARBA" id="ARBA00022771"/>
    </source>
</evidence>
<evidence type="ECO:0000256" key="4">
    <source>
        <dbReference type="ARBA" id="ARBA00022723"/>
    </source>
</evidence>
<dbReference type="Gene3D" id="3.30.160.60">
    <property type="entry name" value="Classic Zinc Finger"/>
    <property type="match status" value="17"/>
</dbReference>
<dbReference type="SMART" id="SM00355">
    <property type="entry name" value="ZnF_C2H2"/>
    <property type="match status" value="17"/>
</dbReference>
<feature type="domain" description="C2H2-type" evidence="12">
    <location>
        <begin position="873"/>
        <end position="900"/>
    </location>
</feature>
<feature type="domain" description="C2H2-type" evidence="12">
    <location>
        <begin position="789"/>
        <end position="816"/>
    </location>
</feature>
<evidence type="ECO:0000256" key="9">
    <source>
        <dbReference type="ARBA" id="ARBA00023242"/>
    </source>
</evidence>
<feature type="domain" description="C2H2-type" evidence="12">
    <location>
        <begin position="251"/>
        <end position="278"/>
    </location>
</feature>
<evidence type="ECO:0000256" key="8">
    <source>
        <dbReference type="ARBA" id="ARBA00023125"/>
    </source>
</evidence>
<dbReference type="InterPro" id="IPR013087">
    <property type="entry name" value="Znf_C2H2_type"/>
</dbReference>
<evidence type="ECO:0000259" key="12">
    <source>
        <dbReference type="PROSITE" id="PS50157"/>
    </source>
</evidence>
<feature type="compositionally biased region" description="Polar residues" evidence="11">
    <location>
        <begin position="318"/>
        <end position="335"/>
    </location>
</feature>
<organism evidence="13 14">
    <name type="scientific">Leptobrachium leishanense</name>
    <name type="common">Leishan spiny toad</name>
    <dbReference type="NCBI Taxonomy" id="445787"/>
    <lineage>
        <taxon>Eukaryota</taxon>
        <taxon>Metazoa</taxon>
        <taxon>Chordata</taxon>
        <taxon>Craniata</taxon>
        <taxon>Vertebrata</taxon>
        <taxon>Euteleostomi</taxon>
        <taxon>Amphibia</taxon>
        <taxon>Batrachia</taxon>
        <taxon>Anura</taxon>
        <taxon>Pelobatoidea</taxon>
        <taxon>Megophryidae</taxon>
        <taxon>Leptobrachium</taxon>
    </lineage>
</organism>
<feature type="domain" description="C2H2-type" evidence="12">
    <location>
        <begin position="195"/>
        <end position="222"/>
    </location>
</feature>
<keyword evidence="9" id="KW-0539">Nucleus</keyword>
<dbReference type="Ensembl" id="ENSLLET00000033256.1">
    <property type="protein sequence ID" value="ENSLLEP00000032034.1"/>
    <property type="gene ID" value="ENSLLEG00000020245.1"/>
</dbReference>
<proteinExistence type="inferred from homology"/>
<feature type="domain" description="C2H2-type" evidence="12">
    <location>
        <begin position="929"/>
        <end position="953"/>
    </location>
</feature>
<feature type="domain" description="C2H2-type" evidence="12">
    <location>
        <begin position="437"/>
        <end position="464"/>
    </location>
</feature>
<dbReference type="GeneTree" id="ENSGT01150000286939"/>
<feature type="domain" description="C2H2-type" evidence="12">
    <location>
        <begin position="901"/>
        <end position="928"/>
    </location>
</feature>
<evidence type="ECO:0000256" key="5">
    <source>
        <dbReference type="ARBA" id="ARBA00022737"/>
    </source>
</evidence>
<dbReference type="FunFam" id="3.30.160.60:FF:000180">
    <property type="entry name" value="Zinc finger protein 689"/>
    <property type="match status" value="1"/>
</dbReference>
<comment type="function">
    <text evidence="1">May be involved in transcriptional regulation.</text>
</comment>
<dbReference type="GO" id="GO:0000981">
    <property type="term" value="F:DNA-binding transcription factor activity, RNA polymerase II-specific"/>
    <property type="evidence" value="ECO:0007669"/>
    <property type="project" value="TreeGrafter"/>
</dbReference>
<feature type="region of interest" description="Disordered" evidence="11">
    <location>
        <begin position="652"/>
        <end position="695"/>
    </location>
</feature>
<comment type="subcellular location">
    <subcellularLocation>
        <location evidence="2">Nucleus</location>
    </subcellularLocation>
</comment>
<dbReference type="FunFam" id="3.30.160.60:FF:000478">
    <property type="entry name" value="Zinc finger protein 133"/>
    <property type="match status" value="2"/>
</dbReference>
<dbReference type="PROSITE" id="PS50157">
    <property type="entry name" value="ZINC_FINGER_C2H2_2"/>
    <property type="match status" value="17"/>
</dbReference>
<keyword evidence="8" id="KW-0238">DNA-binding</keyword>
<evidence type="ECO:0000256" key="1">
    <source>
        <dbReference type="ARBA" id="ARBA00003767"/>
    </source>
</evidence>
<evidence type="ECO:0000256" key="10">
    <source>
        <dbReference type="PROSITE-ProRule" id="PRU00042"/>
    </source>
</evidence>
<dbReference type="FunFam" id="3.30.160.60:FF:002402">
    <property type="entry name" value="Zinc finger protein 347"/>
    <property type="match status" value="1"/>
</dbReference>
<feature type="compositionally biased region" description="Basic and acidic residues" evidence="11">
    <location>
        <begin position="339"/>
        <end position="353"/>
    </location>
</feature>
<dbReference type="FunFam" id="3.30.160.60:FF:002343">
    <property type="entry name" value="Zinc finger protein 33A"/>
    <property type="match status" value="4"/>
</dbReference>
<feature type="domain" description="C2H2-type" evidence="12">
    <location>
        <begin position="493"/>
        <end position="520"/>
    </location>
</feature>
<evidence type="ECO:0000256" key="2">
    <source>
        <dbReference type="ARBA" id="ARBA00004123"/>
    </source>
</evidence>
<dbReference type="FunFam" id="3.30.160.60:FF:000706">
    <property type="entry name" value="Zinc finger protein"/>
    <property type="match status" value="1"/>
</dbReference>
<feature type="compositionally biased region" description="Polar residues" evidence="11">
    <location>
        <begin position="354"/>
        <end position="375"/>
    </location>
</feature>
<protein>
    <recommendedName>
        <fullName evidence="12">C2H2-type domain-containing protein</fullName>
    </recommendedName>
</protein>
<feature type="region of interest" description="Disordered" evidence="11">
    <location>
        <begin position="37"/>
        <end position="62"/>
    </location>
</feature>
<dbReference type="GO" id="GO:0008270">
    <property type="term" value="F:zinc ion binding"/>
    <property type="evidence" value="ECO:0007669"/>
    <property type="project" value="UniProtKB-KW"/>
</dbReference>
<feature type="compositionally biased region" description="Polar residues" evidence="11">
    <location>
        <begin position="125"/>
        <end position="141"/>
    </location>
</feature>
<dbReference type="OrthoDB" id="8113227at2759"/>
<feature type="domain" description="C2H2-type" evidence="12">
    <location>
        <begin position="845"/>
        <end position="872"/>
    </location>
</feature>
<comment type="similarity">
    <text evidence="3">Belongs to the krueppel C2H2-type zinc-finger protein family.</text>
</comment>
<feature type="domain" description="C2H2-type" evidence="12">
    <location>
        <begin position="817"/>
        <end position="844"/>
    </location>
</feature>
<dbReference type="Proteomes" id="UP000694569">
    <property type="component" value="Unplaced"/>
</dbReference>
<reference evidence="13" key="1">
    <citation type="submission" date="2025-08" db="UniProtKB">
        <authorList>
            <consortium name="Ensembl"/>
        </authorList>
    </citation>
    <scope>IDENTIFICATION</scope>
</reference>
<feature type="domain" description="C2H2-type" evidence="12">
    <location>
        <begin position="761"/>
        <end position="788"/>
    </location>
</feature>
<sequence>MSSLCALSAQDLQSGTRGRGRVAVTPPFICVMEQGQEPCRSDHRPTGEMERATGKPVSDGERMSPILNPEGEQAAELDASTSLNWFNNSTTDEPTTGTSFEEQETISDPLITRVTIKIEGESDTESVSQLPSPSCQSSYSENEPKLYPGYEPQRALPPQSQKGGRAHARYTVGRSFSYPSLCIRRRRVTQVSRSFPCSYCGKCFANNSHLVRHQRIHTGEKPYACAVCGKCFSRSSHVDRHHLIHAREKPHLCPVCGMFFSRSSHLAKHMSTHKGPNPFSCSVCDKRFSCRSLLFRHRVIHKKEKSPPSSESQHSELDSQQNLQTQDKPSRSFESGTELPDHAALTERHEANADKTSSPCEPGENNASTATLSTNPQPPPSSVTPTHIPGVRRLVRHKKNNPRKNQQLFTCSECGKTSGSISSLIRHERTHTGERPYSCPECEKCFADVSTLNKHLLTHTGIKPFLCPECGRRFRRKAHLIRHLRTHTGERPFLCSECGKSFSSKCHLDKHHKIHTRLKHFPCTECGKTFRFSGHLERHLLTHTGGLPYACTECGKCFIRQSTFIKHQRKHAEEQPFPNSDCGGNFTQDASLGERRGIPIIKEESLSCSESGDYVSTDPGLDGQEDLDTDRKPFSSLAFRSVSGENSTLLNHEASNHVEKPFSCSEPGTDFTSDSDPATDHQNHTGEVPFSLPHLPLFEPPLDDSDVKPFSEYTTFVISDASIAAYQNLCMAKSRSSASGESSENAAGIGRQTFPETEKLYSCSECQRAFRFKSALVRHQRIHTGEKPFQCFDCGKCFTDSSTLGKHLKTHTGEKTVECPDCGRFFAERSTLVKHMRTHTGEKPFECFECGKCFSRNAHLGRHLTIHTGEKPFLCPDCGKHFADNSTLVKHRRVHTGEKPFTCTECGKCFKENAALTKHQRVHTGEKPYYCLECGRRFARNSHLARHRQSHAK</sequence>
<dbReference type="InterPro" id="IPR036236">
    <property type="entry name" value="Znf_C2H2_sf"/>
</dbReference>
<dbReference type="FunFam" id="3.30.160.60:FF:001174">
    <property type="entry name" value="zinc finger protein 527 isoform X1"/>
    <property type="match status" value="1"/>
</dbReference>
<evidence type="ECO:0000256" key="11">
    <source>
        <dbReference type="SAM" id="MobiDB-lite"/>
    </source>
</evidence>
<dbReference type="FunFam" id="3.30.160.60:FF:000446">
    <property type="entry name" value="Zinc finger protein"/>
    <property type="match status" value="2"/>
</dbReference>
<dbReference type="Pfam" id="PF00096">
    <property type="entry name" value="zf-C2H2"/>
    <property type="match status" value="16"/>
</dbReference>
<keyword evidence="6 10" id="KW-0863">Zinc-finger</keyword>
<keyword evidence="4" id="KW-0479">Metal-binding</keyword>
<dbReference type="FunFam" id="3.30.160.60:FF:000135">
    <property type="entry name" value="Zinc finger protein 358"/>
    <property type="match status" value="1"/>
</dbReference>
<feature type="region of interest" description="Disordered" evidence="11">
    <location>
        <begin position="301"/>
        <end position="390"/>
    </location>
</feature>
<feature type="domain" description="C2H2-type" evidence="12">
    <location>
        <begin position="279"/>
        <end position="306"/>
    </location>
</feature>
<accession>A0A8C5Q3L2</accession>
<name>A0A8C5Q3L2_9ANUR</name>
<dbReference type="PROSITE" id="PS00028">
    <property type="entry name" value="ZINC_FINGER_C2H2_1"/>
    <property type="match status" value="16"/>
</dbReference>
<feature type="compositionally biased region" description="Basic and acidic residues" evidence="11">
    <location>
        <begin position="39"/>
        <end position="62"/>
    </location>
</feature>
<feature type="domain" description="C2H2-type" evidence="12">
    <location>
        <begin position="409"/>
        <end position="436"/>
    </location>
</feature>
<evidence type="ECO:0000256" key="7">
    <source>
        <dbReference type="ARBA" id="ARBA00022833"/>
    </source>
</evidence>
<dbReference type="FunFam" id="3.30.160.60:FF:000557">
    <property type="entry name" value="zinc finger and SCAN domain-containing protein 29"/>
    <property type="match status" value="2"/>
</dbReference>
<evidence type="ECO:0000313" key="14">
    <source>
        <dbReference type="Proteomes" id="UP000694569"/>
    </source>
</evidence>
<dbReference type="GO" id="GO:0005634">
    <property type="term" value="C:nucleus"/>
    <property type="evidence" value="ECO:0007669"/>
    <property type="project" value="UniProtKB-SubCell"/>
</dbReference>
<dbReference type="PANTHER" id="PTHR23226:SF422">
    <property type="entry name" value="NOVEL ZINC FINGER PROTEIN"/>
    <property type="match status" value="1"/>
</dbReference>
<dbReference type="PANTHER" id="PTHR23226">
    <property type="entry name" value="ZINC FINGER AND SCAN DOMAIN-CONTAINING"/>
    <property type="match status" value="1"/>
</dbReference>
<dbReference type="SUPFAM" id="SSF57667">
    <property type="entry name" value="beta-beta-alpha zinc fingers"/>
    <property type="match status" value="10"/>
</dbReference>
<feature type="domain" description="C2H2-type" evidence="12">
    <location>
        <begin position="549"/>
        <end position="576"/>
    </location>
</feature>
<feature type="domain" description="C2H2-type" evidence="12">
    <location>
        <begin position="521"/>
        <end position="548"/>
    </location>
</feature>
<dbReference type="GO" id="GO:0000978">
    <property type="term" value="F:RNA polymerase II cis-regulatory region sequence-specific DNA binding"/>
    <property type="evidence" value="ECO:0007669"/>
    <property type="project" value="TreeGrafter"/>
</dbReference>
<reference evidence="13" key="2">
    <citation type="submission" date="2025-09" db="UniProtKB">
        <authorList>
            <consortium name="Ensembl"/>
        </authorList>
    </citation>
    <scope>IDENTIFICATION</scope>
</reference>
<feature type="domain" description="C2H2-type" evidence="12">
    <location>
        <begin position="465"/>
        <end position="492"/>
    </location>
</feature>
<evidence type="ECO:0000256" key="3">
    <source>
        <dbReference type="ARBA" id="ARBA00006991"/>
    </source>
</evidence>
<keyword evidence="5" id="KW-0677">Repeat</keyword>
<keyword evidence="14" id="KW-1185">Reference proteome</keyword>
<dbReference type="AlphaFoldDB" id="A0A8C5Q3L2"/>
<feature type="region of interest" description="Disordered" evidence="11">
    <location>
        <begin position="119"/>
        <end position="166"/>
    </location>
</feature>
<feature type="domain" description="C2H2-type" evidence="12">
    <location>
        <begin position="223"/>
        <end position="250"/>
    </location>
</feature>